<dbReference type="AlphaFoldDB" id="A0A9N9CE34"/>
<dbReference type="Gene3D" id="1.10.630.10">
    <property type="entry name" value="Cytochrome P450"/>
    <property type="match status" value="1"/>
</dbReference>
<dbReference type="InterPro" id="IPR036396">
    <property type="entry name" value="Cyt_P450_sf"/>
</dbReference>
<keyword evidence="2 3" id="KW-0408">Iron</keyword>
<reference evidence="6" key="1">
    <citation type="submission" date="2021-06" db="EMBL/GenBank/DDBJ databases">
        <authorList>
            <person name="Kallberg Y."/>
            <person name="Tangrot J."/>
            <person name="Rosling A."/>
        </authorList>
    </citation>
    <scope>NUCLEOTIDE SEQUENCE</scope>
    <source>
        <strain evidence="6">MA453B</strain>
    </source>
</reference>
<dbReference type="PROSITE" id="PS00086">
    <property type="entry name" value="CYTOCHROME_P450"/>
    <property type="match status" value="1"/>
</dbReference>
<evidence type="ECO:0000256" key="5">
    <source>
        <dbReference type="SAM" id="Phobius"/>
    </source>
</evidence>
<dbReference type="Proteomes" id="UP000789405">
    <property type="component" value="Unassembled WGS sequence"/>
</dbReference>
<gene>
    <name evidence="6" type="ORF">DERYTH_LOCUS7436</name>
</gene>
<feature type="transmembrane region" description="Helical" evidence="5">
    <location>
        <begin position="6"/>
        <end position="26"/>
    </location>
</feature>
<evidence type="ECO:0000313" key="6">
    <source>
        <dbReference type="EMBL" id="CAG8596801.1"/>
    </source>
</evidence>
<keyword evidence="7" id="KW-1185">Reference proteome</keyword>
<evidence type="ECO:0000256" key="3">
    <source>
        <dbReference type="PIRSR" id="PIRSR602401-1"/>
    </source>
</evidence>
<keyword evidence="4" id="KW-0503">Monooxygenase</keyword>
<dbReference type="EMBL" id="CAJVPY010003622">
    <property type="protein sequence ID" value="CAG8596801.1"/>
    <property type="molecule type" value="Genomic_DNA"/>
</dbReference>
<keyword evidence="3 4" id="KW-0349">Heme</keyword>
<dbReference type="GO" id="GO:0004497">
    <property type="term" value="F:monooxygenase activity"/>
    <property type="evidence" value="ECO:0007669"/>
    <property type="project" value="UniProtKB-KW"/>
</dbReference>
<name>A0A9N9CE34_9GLOM</name>
<dbReference type="OrthoDB" id="1470350at2759"/>
<comment type="similarity">
    <text evidence="4">Belongs to the cytochrome P450 family.</text>
</comment>
<dbReference type="GO" id="GO:0020037">
    <property type="term" value="F:heme binding"/>
    <property type="evidence" value="ECO:0007669"/>
    <property type="project" value="InterPro"/>
</dbReference>
<dbReference type="PRINTS" id="PR00385">
    <property type="entry name" value="P450"/>
</dbReference>
<keyword evidence="5" id="KW-0812">Transmembrane</keyword>
<organism evidence="6 7">
    <name type="scientific">Dentiscutata erythropus</name>
    <dbReference type="NCBI Taxonomy" id="1348616"/>
    <lineage>
        <taxon>Eukaryota</taxon>
        <taxon>Fungi</taxon>
        <taxon>Fungi incertae sedis</taxon>
        <taxon>Mucoromycota</taxon>
        <taxon>Glomeromycotina</taxon>
        <taxon>Glomeromycetes</taxon>
        <taxon>Diversisporales</taxon>
        <taxon>Gigasporaceae</taxon>
        <taxon>Dentiscutata</taxon>
    </lineage>
</organism>
<dbReference type="InterPro" id="IPR002401">
    <property type="entry name" value="Cyt_P450_E_grp-I"/>
</dbReference>
<comment type="cofactor">
    <cofactor evidence="3">
        <name>heme</name>
        <dbReference type="ChEBI" id="CHEBI:30413"/>
    </cofactor>
</comment>
<dbReference type="Pfam" id="PF00067">
    <property type="entry name" value="p450"/>
    <property type="match status" value="2"/>
</dbReference>
<evidence type="ECO:0000313" key="7">
    <source>
        <dbReference type="Proteomes" id="UP000789405"/>
    </source>
</evidence>
<proteinExistence type="inferred from homology"/>
<comment type="caution">
    <text evidence="6">The sequence shown here is derived from an EMBL/GenBank/DDBJ whole genome shotgun (WGS) entry which is preliminary data.</text>
</comment>
<keyword evidence="5" id="KW-1133">Transmembrane helix</keyword>
<feature type="binding site" description="axial binding residue" evidence="3">
    <location>
        <position position="435"/>
    </location>
    <ligand>
        <name>heme</name>
        <dbReference type="ChEBI" id="CHEBI:30413"/>
    </ligand>
    <ligandPart>
        <name>Fe</name>
        <dbReference type="ChEBI" id="CHEBI:18248"/>
    </ligandPart>
</feature>
<protein>
    <submittedName>
        <fullName evidence="6">9591_t:CDS:1</fullName>
    </submittedName>
</protein>
<evidence type="ECO:0000256" key="2">
    <source>
        <dbReference type="ARBA" id="ARBA00023004"/>
    </source>
</evidence>
<dbReference type="GO" id="GO:0005506">
    <property type="term" value="F:iron ion binding"/>
    <property type="evidence" value="ECO:0007669"/>
    <property type="project" value="InterPro"/>
</dbReference>
<evidence type="ECO:0000256" key="4">
    <source>
        <dbReference type="RuleBase" id="RU000461"/>
    </source>
</evidence>
<sequence length="489" mass="56411">MSLLSVLSACLTDWPSLILVLLIIYISNFYYKYFTRPNPLPGPMPIPILGTIHIIGMNPLTWYNKNKGKAGAIWEFYIGSERHIVVNHVKHAEKLCKPNKSLFKKLPFTTFERTGLHNGVIFCTDYDAWHRRRKLIIRALMATKFLRGIVLCVQNQFKASEERWSSKIKDGIEFDFREWIRFFATDLHTLQTTKQHSYCAALFDTNKKLVQTEEIKKSLKFTNGIHKHFLSLGFFVLVPQFVMDYVPDADLLDHLLIAHTLKDPDSENDDNVTPITAKEVTVITWDVLLASTDTTGNSLSFLIYYIAKNPNVLAKIRKEINEVFGSDPNVEFTLEKLDNCHYIEATVKETLRITTLVPYTMKVSDGVLNIAGYNWPSGTTFWIDHQTLCNDPDYWEDNETFNPDRFLSKHHGGSSELSEFQKISYTPFGCGLRSCAGKLAAMNVLKSLVVLFYRKYNIELKDEKIKYYYNLLTQVYDMKVKISLRDDSL</sequence>
<accession>A0A9N9CE34</accession>
<dbReference type="GO" id="GO:0016705">
    <property type="term" value="F:oxidoreductase activity, acting on paired donors, with incorporation or reduction of molecular oxygen"/>
    <property type="evidence" value="ECO:0007669"/>
    <property type="project" value="InterPro"/>
</dbReference>
<dbReference type="PANTHER" id="PTHR24301:SF2">
    <property type="entry name" value="THROMBOXANE-A SYNTHASE"/>
    <property type="match status" value="1"/>
</dbReference>
<dbReference type="PANTHER" id="PTHR24301">
    <property type="entry name" value="THROMBOXANE-A SYNTHASE"/>
    <property type="match status" value="1"/>
</dbReference>
<evidence type="ECO:0000256" key="1">
    <source>
        <dbReference type="ARBA" id="ARBA00022723"/>
    </source>
</evidence>
<dbReference type="SUPFAM" id="SSF48264">
    <property type="entry name" value="Cytochrome P450"/>
    <property type="match status" value="1"/>
</dbReference>
<dbReference type="PRINTS" id="PR00463">
    <property type="entry name" value="EP450I"/>
</dbReference>
<dbReference type="InterPro" id="IPR017972">
    <property type="entry name" value="Cyt_P450_CS"/>
</dbReference>
<dbReference type="InterPro" id="IPR001128">
    <property type="entry name" value="Cyt_P450"/>
</dbReference>
<keyword evidence="4" id="KW-0560">Oxidoreductase</keyword>
<keyword evidence="5" id="KW-0472">Membrane</keyword>
<keyword evidence="1 3" id="KW-0479">Metal-binding</keyword>